<accession>A0A0A9EB74</accession>
<proteinExistence type="predicted"/>
<reference evidence="1" key="2">
    <citation type="journal article" date="2015" name="Data Brief">
        <title>Shoot transcriptome of the giant reed, Arundo donax.</title>
        <authorList>
            <person name="Barrero R.A."/>
            <person name="Guerrero F.D."/>
            <person name="Moolhuijzen P."/>
            <person name="Goolsby J.A."/>
            <person name="Tidwell J."/>
            <person name="Bellgard S.E."/>
            <person name="Bellgard M.I."/>
        </authorList>
    </citation>
    <scope>NUCLEOTIDE SEQUENCE</scope>
    <source>
        <tissue evidence="1">Shoot tissue taken approximately 20 cm above the soil surface</tissue>
    </source>
</reference>
<dbReference type="AlphaFoldDB" id="A0A0A9EB74"/>
<reference evidence="1" key="1">
    <citation type="submission" date="2014-09" db="EMBL/GenBank/DDBJ databases">
        <authorList>
            <person name="Magalhaes I.L.F."/>
            <person name="Oliveira U."/>
            <person name="Santos F.R."/>
            <person name="Vidigal T.H.D.A."/>
            <person name="Brescovit A.D."/>
            <person name="Santos A.J."/>
        </authorList>
    </citation>
    <scope>NUCLEOTIDE SEQUENCE</scope>
    <source>
        <tissue evidence="1">Shoot tissue taken approximately 20 cm above the soil surface</tissue>
    </source>
</reference>
<evidence type="ECO:0000313" key="1">
    <source>
        <dbReference type="EMBL" id="JAD97301.1"/>
    </source>
</evidence>
<organism evidence="1">
    <name type="scientific">Arundo donax</name>
    <name type="common">Giant reed</name>
    <name type="synonym">Donax arundinaceus</name>
    <dbReference type="NCBI Taxonomy" id="35708"/>
    <lineage>
        <taxon>Eukaryota</taxon>
        <taxon>Viridiplantae</taxon>
        <taxon>Streptophyta</taxon>
        <taxon>Embryophyta</taxon>
        <taxon>Tracheophyta</taxon>
        <taxon>Spermatophyta</taxon>
        <taxon>Magnoliopsida</taxon>
        <taxon>Liliopsida</taxon>
        <taxon>Poales</taxon>
        <taxon>Poaceae</taxon>
        <taxon>PACMAD clade</taxon>
        <taxon>Arundinoideae</taxon>
        <taxon>Arundineae</taxon>
        <taxon>Arundo</taxon>
    </lineage>
</organism>
<sequence>MRFVSANFESVQLKHLSSAMSLKLYPGSIRQIYTEIER</sequence>
<protein>
    <submittedName>
        <fullName evidence="1">Uncharacterized protein</fullName>
    </submittedName>
</protein>
<dbReference type="EMBL" id="GBRH01200594">
    <property type="protein sequence ID" value="JAD97301.1"/>
    <property type="molecule type" value="Transcribed_RNA"/>
</dbReference>
<name>A0A0A9EB74_ARUDO</name>